<dbReference type="SUPFAM" id="SSF48264">
    <property type="entry name" value="Cytochrome P450"/>
    <property type="match status" value="1"/>
</dbReference>
<gene>
    <name evidence="7" type="primary">cyp120</name>
    <name evidence="7" type="ORF">SPIL2461_LOCUS16605</name>
</gene>
<dbReference type="Pfam" id="PF00067">
    <property type="entry name" value="p450"/>
    <property type="match status" value="1"/>
</dbReference>
<keyword evidence="6" id="KW-0503">Monooxygenase</keyword>
<keyword evidence="2" id="KW-0349">Heme</keyword>
<proteinExistence type="inferred from homology"/>
<evidence type="ECO:0000256" key="4">
    <source>
        <dbReference type="ARBA" id="ARBA00023002"/>
    </source>
</evidence>
<evidence type="ECO:0000256" key="3">
    <source>
        <dbReference type="ARBA" id="ARBA00022723"/>
    </source>
</evidence>
<keyword evidence="4" id="KW-0560">Oxidoreductase</keyword>
<organism evidence="7 8">
    <name type="scientific">Symbiodinium pilosum</name>
    <name type="common">Dinoflagellate</name>
    <dbReference type="NCBI Taxonomy" id="2952"/>
    <lineage>
        <taxon>Eukaryota</taxon>
        <taxon>Sar</taxon>
        <taxon>Alveolata</taxon>
        <taxon>Dinophyceae</taxon>
        <taxon>Suessiales</taxon>
        <taxon>Symbiodiniaceae</taxon>
        <taxon>Symbiodinium</taxon>
    </lineage>
</organism>
<dbReference type="AlphaFoldDB" id="A0A812VEY7"/>
<dbReference type="OrthoDB" id="442633at2759"/>
<dbReference type="GO" id="GO:0016705">
    <property type="term" value="F:oxidoreductase activity, acting on paired donors, with incorporation or reduction of molecular oxygen"/>
    <property type="evidence" value="ECO:0007669"/>
    <property type="project" value="InterPro"/>
</dbReference>
<name>A0A812VEY7_SYMPI</name>
<keyword evidence="5" id="KW-0408">Iron</keyword>
<evidence type="ECO:0000256" key="6">
    <source>
        <dbReference type="ARBA" id="ARBA00023033"/>
    </source>
</evidence>
<dbReference type="PANTHER" id="PTHR24286">
    <property type="entry name" value="CYTOCHROME P450 26"/>
    <property type="match status" value="1"/>
</dbReference>
<evidence type="ECO:0000313" key="7">
    <source>
        <dbReference type="EMBL" id="CAE7632285.1"/>
    </source>
</evidence>
<reference evidence="7" key="1">
    <citation type="submission" date="2021-02" db="EMBL/GenBank/DDBJ databases">
        <authorList>
            <person name="Dougan E. K."/>
            <person name="Rhodes N."/>
            <person name="Thang M."/>
            <person name="Chan C."/>
        </authorList>
    </citation>
    <scope>NUCLEOTIDE SEQUENCE</scope>
</reference>
<dbReference type="GO" id="GO:0016125">
    <property type="term" value="P:sterol metabolic process"/>
    <property type="evidence" value="ECO:0007669"/>
    <property type="project" value="TreeGrafter"/>
</dbReference>
<protein>
    <submittedName>
        <fullName evidence="7">Cyp120 protein</fullName>
    </submittedName>
</protein>
<dbReference type="InterPro" id="IPR001128">
    <property type="entry name" value="Cyt_P450"/>
</dbReference>
<evidence type="ECO:0000256" key="5">
    <source>
        <dbReference type="ARBA" id="ARBA00023004"/>
    </source>
</evidence>
<dbReference type="InterPro" id="IPR036396">
    <property type="entry name" value="Cyt_P450_sf"/>
</dbReference>
<dbReference type="GO" id="GO:0004497">
    <property type="term" value="F:monooxygenase activity"/>
    <property type="evidence" value="ECO:0007669"/>
    <property type="project" value="UniProtKB-KW"/>
</dbReference>
<keyword evidence="3" id="KW-0479">Metal-binding</keyword>
<dbReference type="EMBL" id="CAJNIZ010042689">
    <property type="protein sequence ID" value="CAE7632285.1"/>
    <property type="molecule type" value="Genomic_DNA"/>
</dbReference>
<keyword evidence="8" id="KW-1185">Reference proteome</keyword>
<dbReference type="Proteomes" id="UP000649617">
    <property type="component" value="Unassembled WGS sequence"/>
</dbReference>
<dbReference type="PANTHER" id="PTHR24286:SF384">
    <property type="entry name" value="P450, PUTATIVE (EUROFUNG)-RELATED"/>
    <property type="match status" value="1"/>
</dbReference>
<dbReference type="GO" id="GO:0020037">
    <property type="term" value="F:heme binding"/>
    <property type="evidence" value="ECO:0007669"/>
    <property type="project" value="InterPro"/>
</dbReference>
<evidence type="ECO:0000256" key="1">
    <source>
        <dbReference type="ARBA" id="ARBA00010617"/>
    </source>
</evidence>
<comment type="caution">
    <text evidence="7">The sequence shown here is derived from an EMBL/GenBank/DDBJ whole genome shotgun (WGS) entry which is preliminary data.</text>
</comment>
<evidence type="ECO:0000256" key="2">
    <source>
        <dbReference type="ARBA" id="ARBA00022617"/>
    </source>
</evidence>
<evidence type="ECO:0000313" key="8">
    <source>
        <dbReference type="Proteomes" id="UP000649617"/>
    </source>
</evidence>
<accession>A0A812VEY7</accession>
<sequence>MEAVLRRSIGLVPLPPHPPARASNGTVARLNFTQTHWQSWQFSVCAPVVALASFSSRSSRVARGRCRVHAAASNKTVANKLSLPPGKPGNAFLDLLKYVKDPDGFIATQVKNYGPVFQMNYFGRKTVIVGGADGVLGFTSAEKEITKSALPDTFSQLHTAYGTMNQAGKIHKSSRVNLISAALCEEAFDAFLPVIRRRCVDFLDSLESRGTFFPAQEFKDWSVALFAELFTGIPFDDEMKRLLYTYNEGLYGLVPLKLPFTAFGRGFKAKDELVKRLRKQIEDLKRTGQIEEPQYAALRRLMKSKDENGEPWSMDHVATSAMIMVWGAYVELASLLADAIYLTASYPEVREKAFAEASGAPAATQSELKKLRYLQGILDETLRVKPPSGGGFRLAEEDLEIAGYRIPKGFVVSADPRITNMDPELHPDPLSFNPDRFVECPATSLPKGTWFPGGIGLHGCPGIPLAMLISKVFLADFVQRFKNWQPTSASKGKEGWVTIPIRILGDKYEMEVTKR</sequence>
<dbReference type="GO" id="GO:0005506">
    <property type="term" value="F:iron ion binding"/>
    <property type="evidence" value="ECO:0007669"/>
    <property type="project" value="InterPro"/>
</dbReference>
<comment type="similarity">
    <text evidence="1">Belongs to the cytochrome P450 family.</text>
</comment>
<dbReference type="Gene3D" id="1.10.630.10">
    <property type="entry name" value="Cytochrome P450"/>
    <property type="match status" value="1"/>
</dbReference>
<dbReference type="InterPro" id="IPR002397">
    <property type="entry name" value="Cyt_P450_B"/>
</dbReference>
<dbReference type="PRINTS" id="PR00359">
    <property type="entry name" value="BP450"/>
</dbReference>